<evidence type="ECO:0000313" key="2">
    <source>
        <dbReference type="EMBL" id="CAK1551252.1"/>
    </source>
</evidence>
<evidence type="ECO:0000313" key="3">
    <source>
        <dbReference type="Proteomes" id="UP001497472"/>
    </source>
</evidence>
<sequence>MRSLCRPKQQEIDLYWGKLREVYNGYLEQHNPMMSHYLSLQEKDDFYQRDIARNEIQLQQATEILLSLQKEWAKTTTSLSYKLDRLNNHKDELAKKYWQMKKDNKAKRYKEGEMIAVLVDASTEAKTYLEKMLGKLSKINEMARICSKYEINDDEEQINGTESDGMSVDCENLDAAMMEEYKEFKKMDKFLLKVNRARVQTICLWSEKAKLAKENVHLKQYIKKYLTDLALKDGKERPVTSRHADTDKMNYGKAINRPVTCIEGALSNAVMHERRLKLEKERIKEIGGVRSYPRVNCR</sequence>
<dbReference type="AlphaFoldDB" id="A0AAV1JP75"/>
<proteinExistence type="predicted"/>
<feature type="coiled-coil region" evidence="1">
    <location>
        <begin position="51"/>
        <end position="103"/>
    </location>
</feature>
<comment type="caution">
    <text evidence="2">The sequence shown here is derived from an EMBL/GenBank/DDBJ whole genome shotgun (WGS) entry which is preliminary data.</text>
</comment>
<organism evidence="2 3">
    <name type="scientific">Leptosia nina</name>
    <dbReference type="NCBI Taxonomy" id="320188"/>
    <lineage>
        <taxon>Eukaryota</taxon>
        <taxon>Metazoa</taxon>
        <taxon>Ecdysozoa</taxon>
        <taxon>Arthropoda</taxon>
        <taxon>Hexapoda</taxon>
        <taxon>Insecta</taxon>
        <taxon>Pterygota</taxon>
        <taxon>Neoptera</taxon>
        <taxon>Endopterygota</taxon>
        <taxon>Lepidoptera</taxon>
        <taxon>Glossata</taxon>
        <taxon>Ditrysia</taxon>
        <taxon>Papilionoidea</taxon>
        <taxon>Pieridae</taxon>
        <taxon>Pierinae</taxon>
        <taxon>Leptosia</taxon>
    </lineage>
</organism>
<gene>
    <name evidence="2" type="ORF">LNINA_LOCUS10412</name>
</gene>
<keyword evidence="3" id="KW-1185">Reference proteome</keyword>
<evidence type="ECO:0000256" key="1">
    <source>
        <dbReference type="SAM" id="Coils"/>
    </source>
</evidence>
<name>A0AAV1JP75_9NEOP</name>
<protein>
    <submittedName>
        <fullName evidence="2">Uncharacterized protein</fullName>
    </submittedName>
</protein>
<accession>A0AAV1JP75</accession>
<keyword evidence="1" id="KW-0175">Coiled coil</keyword>
<reference evidence="2 3" key="1">
    <citation type="submission" date="2023-11" db="EMBL/GenBank/DDBJ databases">
        <authorList>
            <person name="Okamura Y."/>
        </authorList>
    </citation>
    <scope>NUCLEOTIDE SEQUENCE [LARGE SCALE GENOMIC DNA]</scope>
</reference>
<dbReference type="Proteomes" id="UP001497472">
    <property type="component" value="Unassembled WGS sequence"/>
</dbReference>
<dbReference type="EMBL" id="CAVLEF010000122">
    <property type="protein sequence ID" value="CAK1551252.1"/>
    <property type="molecule type" value="Genomic_DNA"/>
</dbReference>